<dbReference type="OrthoDB" id="1917939at2759"/>
<evidence type="ECO:0000313" key="1">
    <source>
        <dbReference type="EMBL" id="PON85376.1"/>
    </source>
</evidence>
<keyword evidence="2" id="KW-1185">Reference proteome</keyword>
<dbReference type="PANTHER" id="PTHR48221">
    <property type="entry name" value="ACYL-COA SYNTHETASE FAMILY PROTEIN"/>
    <property type="match status" value="1"/>
</dbReference>
<dbReference type="Proteomes" id="UP000237000">
    <property type="component" value="Unassembled WGS sequence"/>
</dbReference>
<gene>
    <name evidence="1" type="ORF">TorRG33x02_187860</name>
</gene>
<reference evidence="2" key="1">
    <citation type="submission" date="2016-06" db="EMBL/GenBank/DDBJ databases">
        <title>Parallel loss of symbiosis genes in relatives of nitrogen-fixing non-legume Parasponia.</title>
        <authorList>
            <person name="Van Velzen R."/>
            <person name="Holmer R."/>
            <person name="Bu F."/>
            <person name="Rutten L."/>
            <person name="Van Zeijl A."/>
            <person name="Liu W."/>
            <person name="Santuari L."/>
            <person name="Cao Q."/>
            <person name="Sharma T."/>
            <person name="Shen D."/>
            <person name="Roswanjaya Y."/>
            <person name="Wardhani T."/>
            <person name="Kalhor M.S."/>
            <person name="Jansen J."/>
            <person name="Van den Hoogen J."/>
            <person name="Gungor B."/>
            <person name="Hartog M."/>
            <person name="Hontelez J."/>
            <person name="Verver J."/>
            <person name="Yang W.-C."/>
            <person name="Schijlen E."/>
            <person name="Repin R."/>
            <person name="Schilthuizen M."/>
            <person name="Schranz E."/>
            <person name="Heidstra R."/>
            <person name="Miyata K."/>
            <person name="Fedorova E."/>
            <person name="Kohlen W."/>
            <person name="Bisseling T."/>
            <person name="Smit S."/>
            <person name="Geurts R."/>
        </authorList>
    </citation>
    <scope>NUCLEOTIDE SEQUENCE [LARGE SCALE GENOMIC DNA]</scope>
    <source>
        <strain evidence="2">cv. RG33-2</strain>
    </source>
</reference>
<sequence>MSSTVAEIAGLFARLASHLDASSPSSHHNLLEKEEDDEEDEALQLSISNLNRSLNLHHHDSSRVRVLDTALSLMCFKAPQVFDSMVKHLTDTIVAVLSSSISCKAFRFQNDEVLLIGSSISRRDCADLIEACSDVLGKLDKHGGNGEISTQYKYLFCAVLRVAISSSRYRYPYPLRPILDVKSIDSRTMAVSKFLSDFPGDLSLEDSGIPFRLMSWFLDPITLKCDISDILHEFVERPFLCLSKELHERMDWRAITKCLVLSPVMFIETRALLHRWFLVT</sequence>
<proteinExistence type="predicted"/>
<dbReference type="PANTHER" id="PTHR48221:SF2">
    <property type="entry name" value="ACYL-COA SYNTHETASE FAMILY PROTEIN"/>
    <property type="match status" value="1"/>
</dbReference>
<dbReference type="InParanoid" id="A0A2P5EIL3"/>
<accession>A0A2P5EIL3</accession>
<protein>
    <submittedName>
        <fullName evidence="1">Uncharacterized protein</fullName>
    </submittedName>
</protein>
<dbReference type="AlphaFoldDB" id="A0A2P5EIL3"/>
<dbReference type="EMBL" id="JXTC01000148">
    <property type="protein sequence ID" value="PON85376.1"/>
    <property type="molecule type" value="Genomic_DNA"/>
</dbReference>
<organism evidence="1 2">
    <name type="scientific">Trema orientale</name>
    <name type="common">Charcoal tree</name>
    <name type="synonym">Celtis orientalis</name>
    <dbReference type="NCBI Taxonomy" id="63057"/>
    <lineage>
        <taxon>Eukaryota</taxon>
        <taxon>Viridiplantae</taxon>
        <taxon>Streptophyta</taxon>
        <taxon>Embryophyta</taxon>
        <taxon>Tracheophyta</taxon>
        <taxon>Spermatophyta</taxon>
        <taxon>Magnoliopsida</taxon>
        <taxon>eudicotyledons</taxon>
        <taxon>Gunneridae</taxon>
        <taxon>Pentapetalae</taxon>
        <taxon>rosids</taxon>
        <taxon>fabids</taxon>
        <taxon>Rosales</taxon>
        <taxon>Cannabaceae</taxon>
        <taxon>Trema</taxon>
    </lineage>
</organism>
<name>A0A2P5EIL3_TREOI</name>
<comment type="caution">
    <text evidence="1">The sequence shown here is derived from an EMBL/GenBank/DDBJ whole genome shotgun (WGS) entry which is preliminary data.</text>
</comment>
<evidence type="ECO:0000313" key="2">
    <source>
        <dbReference type="Proteomes" id="UP000237000"/>
    </source>
</evidence>